<dbReference type="RefSeq" id="WP_036831880.1">
    <property type="nucleotide sequence ID" value="NZ_AVPG01000002.1"/>
</dbReference>
<dbReference type="GO" id="GO:0008531">
    <property type="term" value="F:riboflavin kinase activity"/>
    <property type="evidence" value="ECO:0007669"/>
    <property type="project" value="UniProtKB-UniRule"/>
</dbReference>
<dbReference type="InterPro" id="IPR002606">
    <property type="entry name" value="Riboflavin_kinase_bac"/>
</dbReference>
<evidence type="ECO:0000313" key="16">
    <source>
        <dbReference type="EMBL" id="KGX88400.1"/>
    </source>
</evidence>
<evidence type="ECO:0000256" key="11">
    <source>
        <dbReference type="ARBA" id="ARBA00023268"/>
    </source>
</evidence>
<keyword evidence="4 14" id="KW-0288">FMN</keyword>
<dbReference type="eggNOG" id="COG0196">
    <property type="taxonomic scope" value="Bacteria"/>
</dbReference>
<evidence type="ECO:0000256" key="10">
    <source>
        <dbReference type="ARBA" id="ARBA00022840"/>
    </source>
</evidence>
<dbReference type="FunFam" id="3.40.50.620:FF:000021">
    <property type="entry name" value="Riboflavin biosynthesis protein"/>
    <property type="match status" value="1"/>
</dbReference>
<dbReference type="AlphaFoldDB" id="A0A0A5GBA2"/>
<dbReference type="GO" id="GO:0009398">
    <property type="term" value="P:FMN biosynthetic process"/>
    <property type="evidence" value="ECO:0007669"/>
    <property type="project" value="UniProtKB-UniRule"/>
</dbReference>
<evidence type="ECO:0000313" key="17">
    <source>
        <dbReference type="Proteomes" id="UP000030401"/>
    </source>
</evidence>
<dbReference type="SUPFAM" id="SSF82114">
    <property type="entry name" value="Riboflavin kinase-like"/>
    <property type="match status" value="1"/>
</dbReference>
<comment type="caution">
    <text evidence="16">The sequence shown here is derived from an EMBL/GenBank/DDBJ whole genome shotgun (WGS) entry which is preliminary data.</text>
</comment>
<keyword evidence="8 14" id="KW-0418">Kinase</keyword>
<keyword evidence="5 14" id="KW-0808">Transferase</keyword>
<dbReference type="EC" id="2.7.7.2" evidence="14"/>
<accession>A0A0A5GBA2</accession>
<comment type="catalytic activity">
    <reaction evidence="12 14">
        <text>riboflavin + ATP = FMN + ADP + H(+)</text>
        <dbReference type="Rhea" id="RHEA:14357"/>
        <dbReference type="ChEBI" id="CHEBI:15378"/>
        <dbReference type="ChEBI" id="CHEBI:30616"/>
        <dbReference type="ChEBI" id="CHEBI:57986"/>
        <dbReference type="ChEBI" id="CHEBI:58210"/>
        <dbReference type="ChEBI" id="CHEBI:456216"/>
        <dbReference type="EC" id="2.7.1.26"/>
    </reaction>
</comment>
<dbReference type="NCBIfam" id="NF004162">
    <property type="entry name" value="PRK05627.1-5"/>
    <property type="match status" value="1"/>
</dbReference>
<keyword evidence="9 14" id="KW-0274">FAD</keyword>
<evidence type="ECO:0000256" key="9">
    <source>
        <dbReference type="ARBA" id="ARBA00022827"/>
    </source>
</evidence>
<keyword evidence="7 14" id="KW-0547">Nucleotide-binding</keyword>
<dbReference type="GO" id="GO:0003919">
    <property type="term" value="F:FMN adenylyltransferase activity"/>
    <property type="evidence" value="ECO:0007669"/>
    <property type="project" value="UniProtKB-UniRule"/>
</dbReference>
<keyword evidence="3 14" id="KW-0285">Flavoprotein</keyword>
<organism evidence="16 17">
    <name type="scientific">Pontibacillus litoralis JSM 072002</name>
    <dbReference type="NCBI Taxonomy" id="1385512"/>
    <lineage>
        <taxon>Bacteria</taxon>
        <taxon>Bacillati</taxon>
        <taxon>Bacillota</taxon>
        <taxon>Bacilli</taxon>
        <taxon>Bacillales</taxon>
        <taxon>Bacillaceae</taxon>
        <taxon>Pontibacillus</taxon>
    </lineage>
</organism>
<dbReference type="SUPFAM" id="SSF52374">
    <property type="entry name" value="Nucleotidylyl transferase"/>
    <property type="match status" value="1"/>
</dbReference>
<dbReference type="SMART" id="SM00904">
    <property type="entry name" value="Flavokinase"/>
    <property type="match status" value="1"/>
</dbReference>
<dbReference type="InterPro" id="IPR004821">
    <property type="entry name" value="Cyt_trans-like"/>
</dbReference>
<comment type="pathway">
    <text evidence="2 14">Cofactor biosynthesis; FMN biosynthesis; FMN from riboflavin (ATP route): step 1/1.</text>
</comment>
<evidence type="ECO:0000256" key="14">
    <source>
        <dbReference type="PIRNR" id="PIRNR004491"/>
    </source>
</evidence>
<dbReference type="Pfam" id="PF01687">
    <property type="entry name" value="Flavokinase"/>
    <property type="match status" value="1"/>
</dbReference>
<dbReference type="GO" id="GO:0005524">
    <property type="term" value="F:ATP binding"/>
    <property type="evidence" value="ECO:0007669"/>
    <property type="project" value="UniProtKB-UniRule"/>
</dbReference>
<dbReference type="FunFam" id="2.40.30.30:FF:000004">
    <property type="entry name" value="Riboflavin biosynthesis protein"/>
    <property type="match status" value="1"/>
</dbReference>
<dbReference type="InterPro" id="IPR014729">
    <property type="entry name" value="Rossmann-like_a/b/a_fold"/>
</dbReference>
<protein>
    <recommendedName>
        <fullName evidence="14">Riboflavin biosynthesis protein</fullName>
    </recommendedName>
    <domain>
        <recommendedName>
            <fullName evidence="14">Riboflavin kinase</fullName>
            <ecNumber evidence="14">2.7.1.26</ecNumber>
        </recommendedName>
        <alternativeName>
            <fullName evidence="14">Flavokinase</fullName>
        </alternativeName>
    </domain>
    <domain>
        <recommendedName>
            <fullName evidence="14">FMN adenylyltransferase</fullName>
            <ecNumber evidence="14">2.7.7.2</ecNumber>
        </recommendedName>
        <alternativeName>
            <fullName evidence="14">FAD pyrophosphorylase</fullName>
        </alternativeName>
        <alternativeName>
            <fullName evidence="14">FAD synthase</fullName>
        </alternativeName>
    </domain>
</protein>
<dbReference type="PANTHER" id="PTHR22749:SF6">
    <property type="entry name" value="RIBOFLAVIN KINASE"/>
    <property type="match status" value="1"/>
</dbReference>
<keyword evidence="17" id="KW-1185">Reference proteome</keyword>
<dbReference type="Pfam" id="PF06574">
    <property type="entry name" value="FAD_syn"/>
    <property type="match status" value="1"/>
</dbReference>
<dbReference type="NCBIfam" id="NF004160">
    <property type="entry name" value="PRK05627.1-3"/>
    <property type="match status" value="1"/>
</dbReference>
<dbReference type="NCBIfam" id="TIGR00125">
    <property type="entry name" value="cyt_tran_rel"/>
    <property type="match status" value="1"/>
</dbReference>
<dbReference type="EMBL" id="AVPG01000002">
    <property type="protein sequence ID" value="KGX88400.1"/>
    <property type="molecule type" value="Genomic_DNA"/>
</dbReference>
<dbReference type="InterPro" id="IPR023468">
    <property type="entry name" value="Riboflavin_kinase"/>
</dbReference>
<dbReference type="PIRSF" id="PIRSF004491">
    <property type="entry name" value="FAD_Synth"/>
    <property type="match status" value="1"/>
</dbReference>
<dbReference type="InterPro" id="IPR023465">
    <property type="entry name" value="Riboflavin_kinase_dom_sf"/>
</dbReference>
<name>A0A0A5GBA2_9BACI</name>
<dbReference type="CDD" id="cd02064">
    <property type="entry name" value="FAD_synthetase_N"/>
    <property type="match status" value="1"/>
</dbReference>
<dbReference type="OrthoDB" id="9803667at2"/>
<evidence type="ECO:0000256" key="13">
    <source>
        <dbReference type="ARBA" id="ARBA00049494"/>
    </source>
</evidence>
<dbReference type="UniPathway" id="UPA00276">
    <property type="reaction ID" value="UER00406"/>
</dbReference>
<dbReference type="InterPro" id="IPR015864">
    <property type="entry name" value="FAD_synthase"/>
</dbReference>
<evidence type="ECO:0000256" key="6">
    <source>
        <dbReference type="ARBA" id="ARBA00022695"/>
    </source>
</evidence>
<keyword evidence="6 14" id="KW-0548">Nucleotidyltransferase</keyword>
<feature type="domain" description="Riboflavin kinase" evidence="15">
    <location>
        <begin position="186"/>
        <end position="312"/>
    </location>
</feature>
<evidence type="ECO:0000256" key="5">
    <source>
        <dbReference type="ARBA" id="ARBA00022679"/>
    </source>
</evidence>
<dbReference type="Gene3D" id="2.40.30.30">
    <property type="entry name" value="Riboflavin kinase-like"/>
    <property type="match status" value="1"/>
</dbReference>
<proteinExistence type="inferred from homology"/>
<evidence type="ECO:0000256" key="8">
    <source>
        <dbReference type="ARBA" id="ARBA00022777"/>
    </source>
</evidence>
<comment type="catalytic activity">
    <reaction evidence="13 14">
        <text>FMN + ATP + H(+) = FAD + diphosphate</text>
        <dbReference type="Rhea" id="RHEA:17237"/>
        <dbReference type="ChEBI" id="CHEBI:15378"/>
        <dbReference type="ChEBI" id="CHEBI:30616"/>
        <dbReference type="ChEBI" id="CHEBI:33019"/>
        <dbReference type="ChEBI" id="CHEBI:57692"/>
        <dbReference type="ChEBI" id="CHEBI:58210"/>
        <dbReference type="EC" id="2.7.7.2"/>
    </reaction>
</comment>
<dbReference type="NCBIfam" id="TIGR00083">
    <property type="entry name" value="ribF"/>
    <property type="match status" value="1"/>
</dbReference>
<evidence type="ECO:0000256" key="4">
    <source>
        <dbReference type="ARBA" id="ARBA00022643"/>
    </source>
</evidence>
<evidence type="ECO:0000256" key="2">
    <source>
        <dbReference type="ARBA" id="ARBA00005201"/>
    </source>
</evidence>
<dbReference type="EC" id="2.7.1.26" evidence="14"/>
<dbReference type="UniPathway" id="UPA00277">
    <property type="reaction ID" value="UER00407"/>
</dbReference>
<evidence type="ECO:0000256" key="1">
    <source>
        <dbReference type="ARBA" id="ARBA00004726"/>
    </source>
</evidence>
<gene>
    <name evidence="16" type="ORF">N784_06975</name>
</gene>
<evidence type="ECO:0000259" key="15">
    <source>
        <dbReference type="SMART" id="SM00904"/>
    </source>
</evidence>
<dbReference type="PANTHER" id="PTHR22749">
    <property type="entry name" value="RIBOFLAVIN KINASE/FMN ADENYLYLTRANSFERASE"/>
    <property type="match status" value="1"/>
</dbReference>
<dbReference type="Proteomes" id="UP000030401">
    <property type="component" value="Unassembled WGS sequence"/>
</dbReference>
<dbReference type="InterPro" id="IPR015865">
    <property type="entry name" value="Riboflavin_kinase_bac/euk"/>
</dbReference>
<reference evidence="16 17" key="1">
    <citation type="submission" date="2013-08" db="EMBL/GenBank/DDBJ databases">
        <authorList>
            <person name="Huang J."/>
            <person name="Wang G."/>
        </authorList>
    </citation>
    <scope>NUCLEOTIDE SEQUENCE [LARGE SCALE GENOMIC DNA]</scope>
    <source>
        <strain evidence="16 17">JSM 072002</strain>
    </source>
</reference>
<dbReference type="STRING" id="1385512.N784_06975"/>
<keyword evidence="11" id="KW-0511">Multifunctional enzyme</keyword>
<dbReference type="Gene3D" id="3.40.50.620">
    <property type="entry name" value="HUPs"/>
    <property type="match status" value="1"/>
</dbReference>
<evidence type="ECO:0000256" key="12">
    <source>
        <dbReference type="ARBA" id="ARBA00047880"/>
    </source>
</evidence>
<dbReference type="GO" id="GO:0006747">
    <property type="term" value="P:FAD biosynthetic process"/>
    <property type="evidence" value="ECO:0007669"/>
    <property type="project" value="UniProtKB-UniRule"/>
</dbReference>
<comment type="similarity">
    <text evidence="14">Belongs to the ribF family.</text>
</comment>
<sequence length="314" mass="35672">MDIIRLTYPHLNVDLTYPESVVAIGSFDGLHKGHMAVIQAAKDIASEQGRASAVMTFDPHPSVVLNKHKPAKMEHITPLDKKIELLEQMGVDRVFLVTFNKELSSLLPQQFVDQFFIGLNIRHVVAGFDFSYGHMGKGNMDTLPFHARGLLNQTIITKVMNNDEKISSTFIRSLLREGKMEKVASLLGRPYAIKGTVIQGDQRGRTIGFPTANMEVEETYITPPVGVYAVQVKVGDAYYEGMANVGYKPTFYQEEKQLSVEVNLFDFKGNLYGEQLEVLWHRYVRNEIKFNGVEALMDQLKKDERQIRDFFQHN</sequence>
<evidence type="ECO:0000256" key="7">
    <source>
        <dbReference type="ARBA" id="ARBA00022741"/>
    </source>
</evidence>
<comment type="pathway">
    <text evidence="1 14">Cofactor biosynthesis; FAD biosynthesis; FAD from FMN: step 1/1.</text>
</comment>
<dbReference type="GO" id="GO:0009231">
    <property type="term" value="P:riboflavin biosynthetic process"/>
    <property type="evidence" value="ECO:0007669"/>
    <property type="project" value="InterPro"/>
</dbReference>
<evidence type="ECO:0000256" key="3">
    <source>
        <dbReference type="ARBA" id="ARBA00022630"/>
    </source>
</evidence>
<keyword evidence="10 14" id="KW-0067">ATP-binding</keyword>